<name>A0ABP9SM66_9MICC</name>
<keyword evidence="2" id="KW-1185">Reference proteome</keyword>
<accession>A0ABP9SM66</accession>
<organism evidence="1 2">
    <name type="scientific">Arthrobacter gyeryongensis</name>
    <dbReference type="NCBI Taxonomy" id="1650592"/>
    <lineage>
        <taxon>Bacteria</taxon>
        <taxon>Bacillati</taxon>
        <taxon>Actinomycetota</taxon>
        <taxon>Actinomycetes</taxon>
        <taxon>Micrococcales</taxon>
        <taxon>Micrococcaceae</taxon>
        <taxon>Arthrobacter</taxon>
    </lineage>
</organism>
<evidence type="ECO:0000313" key="1">
    <source>
        <dbReference type="EMBL" id="GAA5197164.1"/>
    </source>
</evidence>
<dbReference type="Proteomes" id="UP001500200">
    <property type="component" value="Unassembled WGS sequence"/>
</dbReference>
<proteinExistence type="predicted"/>
<dbReference type="EMBL" id="BAABKK010000022">
    <property type="protein sequence ID" value="GAA5197164.1"/>
    <property type="molecule type" value="Genomic_DNA"/>
</dbReference>
<sequence>MKRDFDVKVRDVRSQIINSAQIIENDLRVGSLAKLKAHHARLVNWGRTTISEADFLKLFDQPRVYVLAYGSKVKVSESTLTNFGSSVARMEVVSLNNQFRQLGSAESMAKLRVAWIKIDEGQGADGQSK</sequence>
<protein>
    <submittedName>
        <fullName evidence="1">Uncharacterized protein</fullName>
    </submittedName>
</protein>
<comment type="caution">
    <text evidence="1">The sequence shown here is derived from an EMBL/GenBank/DDBJ whole genome shotgun (WGS) entry which is preliminary data.</text>
</comment>
<evidence type="ECO:0000313" key="2">
    <source>
        <dbReference type="Proteomes" id="UP001500200"/>
    </source>
</evidence>
<reference evidence="2" key="1">
    <citation type="journal article" date="2019" name="Int. J. Syst. Evol. Microbiol.">
        <title>The Global Catalogue of Microorganisms (GCM) 10K type strain sequencing project: providing services to taxonomists for standard genome sequencing and annotation.</title>
        <authorList>
            <consortium name="The Broad Institute Genomics Platform"/>
            <consortium name="The Broad Institute Genome Sequencing Center for Infectious Disease"/>
            <person name="Wu L."/>
            <person name="Ma J."/>
        </authorList>
    </citation>
    <scope>NUCLEOTIDE SEQUENCE [LARGE SCALE GENOMIC DNA]</scope>
    <source>
        <strain evidence="2">JCM 18514</strain>
    </source>
</reference>
<gene>
    <name evidence="1" type="ORF">GCM10023346_31260</name>
</gene>